<protein>
    <submittedName>
        <fullName evidence="1">Uncharacterized protein</fullName>
    </submittedName>
</protein>
<dbReference type="EMBL" id="LVVM01000303">
    <property type="protein sequence ID" value="OJA21038.1"/>
    <property type="molecule type" value="Genomic_DNA"/>
</dbReference>
<sequence length="23" mass="2636">MVKASRCQSVAPQYLTFRLHKAT</sequence>
<comment type="caution">
    <text evidence="1">The sequence shown here is derived from an EMBL/GenBank/DDBJ whole genome shotgun (WGS) entry which is preliminary data.</text>
</comment>
<dbReference type="Proteomes" id="UP000183567">
    <property type="component" value="Unassembled WGS sequence"/>
</dbReference>
<gene>
    <name evidence="1" type="ORF">AZE42_05532</name>
</gene>
<dbReference type="AlphaFoldDB" id="A0A1J8QH68"/>
<evidence type="ECO:0000313" key="1">
    <source>
        <dbReference type="EMBL" id="OJA21038.1"/>
    </source>
</evidence>
<accession>A0A1J8QH68</accession>
<feature type="non-terminal residue" evidence="1">
    <location>
        <position position="23"/>
    </location>
</feature>
<reference evidence="1 2" key="1">
    <citation type="submission" date="2016-03" db="EMBL/GenBank/DDBJ databases">
        <title>Comparative genomics of the ectomycorrhizal sister species Rhizopogon vinicolor and Rhizopogon vesiculosus (Basidiomycota: Boletales) reveals a divergence of the mating type B locus.</title>
        <authorList>
            <person name="Mujic A.B."/>
            <person name="Kuo A."/>
            <person name="Tritt A."/>
            <person name="Lipzen A."/>
            <person name="Chen C."/>
            <person name="Johnson J."/>
            <person name="Sharma A."/>
            <person name="Barry K."/>
            <person name="Grigoriev I.V."/>
            <person name="Spatafora J.W."/>
        </authorList>
    </citation>
    <scope>NUCLEOTIDE SEQUENCE [LARGE SCALE GENOMIC DNA]</scope>
    <source>
        <strain evidence="1 2">AM-OR11-056</strain>
    </source>
</reference>
<evidence type="ECO:0000313" key="2">
    <source>
        <dbReference type="Proteomes" id="UP000183567"/>
    </source>
</evidence>
<keyword evidence="2" id="KW-1185">Reference proteome</keyword>
<proteinExistence type="predicted"/>
<organism evidence="1 2">
    <name type="scientific">Rhizopogon vesiculosus</name>
    <dbReference type="NCBI Taxonomy" id="180088"/>
    <lineage>
        <taxon>Eukaryota</taxon>
        <taxon>Fungi</taxon>
        <taxon>Dikarya</taxon>
        <taxon>Basidiomycota</taxon>
        <taxon>Agaricomycotina</taxon>
        <taxon>Agaricomycetes</taxon>
        <taxon>Agaricomycetidae</taxon>
        <taxon>Boletales</taxon>
        <taxon>Suillineae</taxon>
        <taxon>Rhizopogonaceae</taxon>
        <taxon>Rhizopogon</taxon>
    </lineage>
</organism>
<name>A0A1J8QH68_9AGAM</name>